<comment type="caution">
    <text evidence="3">The sequence shown here is derived from an EMBL/GenBank/DDBJ whole genome shotgun (WGS) entry which is preliminary data.</text>
</comment>
<sequence>MKTSYTIAITAIITAVIAGGIAFVAMKPTGQDTTDNQSSAVTSTSAPVFSSNGGTTPALNVSAHDPLQA</sequence>
<dbReference type="Proteomes" id="UP000070311">
    <property type="component" value="Unassembled WGS sequence"/>
</dbReference>
<evidence type="ECO:0000313" key="4">
    <source>
        <dbReference type="Proteomes" id="UP000070311"/>
    </source>
</evidence>
<accession>A0A133VDQ5</accession>
<dbReference type="AlphaFoldDB" id="A0A133VDQ5"/>
<protein>
    <submittedName>
        <fullName evidence="3">Uncharacterized protein</fullName>
    </submittedName>
</protein>
<reference evidence="3 4" key="1">
    <citation type="journal article" date="2016" name="Sci. Rep.">
        <title>Metabolic traits of an uncultured archaeal lineage -MSBL1- from brine pools of the Red Sea.</title>
        <authorList>
            <person name="Mwirichia R."/>
            <person name="Alam I."/>
            <person name="Rashid M."/>
            <person name="Vinu M."/>
            <person name="Ba-Alawi W."/>
            <person name="Anthony Kamau A."/>
            <person name="Kamanda Ngugi D."/>
            <person name="Goker M."/>
            <person name="Klenk H.P."/>
            <person name="Bajic V."/>
            <person name="Stingl U."/>
        </authorList>
    </citation>
    <scope>NUCLEOTIDE SEQUENCE [LARGE SCALE GENOMIC DNA]</scope>
    <source>
        <strain evidence="3">SCGC-AAA382A13</strain>
    </source>
</reference>
<name>A0A133VDQ5_9EURY</name>
<organism evidence="3 4">
    <name type="scientific">candidate division MSBL1 archaeon SCGC-AAA382A13</name>
    <dbReference type="NCBI Taxonomy" id="1698279"/>
    <lineage>
        <taxon>Archaea</taxon>
        <taxon>Methanobacteriati</taxon>
        <taxon>Methanobacteriota</taxon>
        <taxon>candidate division MSBL1</taxon>
    </lineage>
</organism>
<evidence type="ECO:0000256" key="2">
    <source>
        <dbReference type="SAM" id="Phobius"/>
    </source>
</evidence>
<feature type="transmembrane region" description="Helical" evidence="2">
    <location>
        <begin position="6"/>
        <end position="26"/>
    </location>
</feature>
<gene>
    <name evidence="3" type="ORF">AKJ50_02265</name>
</gene>
<feature type="non-terminal residue" evidence="3">
    <location>
        <position position="69"/>
    </location>
</feature>
<feature type="compositionally biased region" description="Polar residues" evidence="1">
    <location>
        <begin position="30"/>
        <end position="59"/>
    </location>
</feature>
<feature type="region of interest" description="Disordered" evidence="1">
    <location>
        <begin position="28"/>
        <end position="69"/>
    </location>
</feature>
<evidence type="ECO:0000256" key="1">
    <source>
        <dbReference type="SAM" id="MobiDB-lite"/>
    </source>
</evidence>
<keyword evidence="2" id="KW-0812">Transmembrane</keyword>
<keyword evidence="2" id="KW-0472">Membrane</keyword>
<proteinExistence type="predicted"/>
<evidence type="ECO:0000313" key="3">
    <source>
        <dbReference type="EMBL" id="KXB04565.1"/>
    </source>
</evidence>
<keyword evidence="4" id="KW-1185">Reference proteome</keyword>
<keyword evidence="2" id="KW-1133">Transmembrane helix</keyword>
<dbReference type="EMBL" id="LHYD01000054">
    <property type="protein sequence ID" value="KXB04565.1"/>
    <property type="molecule type" value="Genomic_DNA"/>
</dbReference>